<dbReference type="EMBL" id="JAGIZQ010000004">
    <property type="protein sequence ID" value="KAH6631765.1"/>
    <property type="molecule type" value="Genomic_DNA"/>
</dbReference>
<dbReference type="Proteomes" id="UP000724584">
    <property type="component" value="Unassembled WGS sequence"/>
</dbReference>
<accession>A0ACB7P758</accession>
<comment type="caution">
    <text evidence="1">The sequence shown here is derived from an EMBL/GenBank/DDBJ whole genome shotgun (WGS) entry which is preliminary data.</text>
</comment>
<organism evidence="1 2">
    <name type="scientific">Chaetomium tenue</name>
    <dbReference type="NCBI Taxonomy" id="1854479"/>
    <lineage>
        <taxon>Eukaryota</taxon>
        <taxon>Fungi</taxon>
        <taxon>Dikarya</taxon>
        <taxon>Ascomycota</taxon>
        <taxon>Pezizomycotina</taxon>
        <taxon>Sordariomycetes</taxon>
        <taxon>Sordariomycetidae</taxon>
        <taxon>Sordariales</taxon>
        <taxon>Chaetomiaceae</taxon>
        <taxon>Chaetomium</taxon>
    </lineage>
</organism>
<sequence>MGLFSFLSRRTGDKHKTGASLKALPYDSSFSVETPTLGGYSVGSNSFAEPPLSRERSTFSQSVLTLDTDSEDEQPAVAPRPPRFHDEIVERPNTAPSDRPSSAAPSNDGSKGGGRRRPPPLSFRAPRAEMAAPVPRPGSRGSISSITSVFRRTKGHSRVNSRQDANKAFKDLLEAQSEIKSADSKARVQAAGARNYGEDVAERNMGQNGCDLGSEHVRAFYAQPRRADSGDFRSLPGGKKLDPYKAGVRRRSALPNQYALPAYPAPESPSTVDPRRSRKTDLARRRSVSTYLPPGLGKIKFLPFDRTSAYLRDSSPRTPTPEAEKLDVTAAAVELPTPVIPQLPKTTPAPASRSARFRDSVELAKKRAEASVPEDSVADDTPASDFAAWSANRSRRSSAMLMPTSPQRRNHSLYTLRSSASSIVSEETLLTTPLSPPKTMPGDQVQGAAENQNNDASSIAGSSLAPRPTTAKSHEGAEIPSPKFLPLLPVKGPGHTPDVAVSGDQALGFPPSIRTRSMRGWSASSGTPTACESSTAASITTSTFNRPPSLHTADTSVDFSIGTTSPKFKPARSSTHTCSTARDSDSDADSTSLYETAANTPFRPETTEVGRAFNIEDYLSPEPDLNNTPANEDITITAATTTTIIPTESATDSFNIDDYLSSDAESLTAATAAATTTTTATSTIHSHRRRPTAEGEEYLLLKGFGAAGTQLPGIADPFPPPSPLLPPPPPRERATQRHSQLALHLPSLYGLSGDGGSLSGDALGGDRRRWRDYYCDWDKVGTGLGRRRFILDTAADDETASELDEEEEEEEEDRRRNIINKNNTIQRGLGDMDDAGYEADYVEDECECGARQRRRQNRKKRTRRLSALYRLEGREEEGGQDGFQLEEQQQQQQLEGAQKVEEEKNVEDKVAAAVRLRKEVRRARRLAGQPSVAGLRRKGSVK</sequence>
<gene>
    <name evidence="1" type="ORF">F5144DRAFT_231085</name>
</gene>
<proteinExistence type="predicted"/>
<name>A0ACB7P758_9PEZI</name>
<evidence type="ECO:0000313" key="2">
    <source>
        <dbReference type="Proteomes" id="UP000724584"/>
    </source>
</evidence>
<keyword evidence="2" id="KW-1185">Reference proteome</keyword>
<reference evidence="1 2" key="1">
    <citation type="journal article" date="2021" name="Nat. Commun.">
        <title>Genetic determinants of endophytism in the Arabidopsis root mycobiome.</title>
        <authorList>
            <person name="Mesny F."/>
            <person name="Miyauchi S."/>
            <person name="Thiergart T."/>
            <person name="Pickel B."/>
            <person name="Atanasova L."/>
            <person name="Karlsson M."/>
            <person name="Huettel B."/>
            <person name="Barry K.W."/>
            <person name="Haridas S."/>
            <person name="Chen C."/>
            <person name="Bauer D."/>
            <person name="Andreopoulos W."/>
            <person name="Pangilinan J."/>
            <person name="LaButti K."/>
            <person name="Riley R."/>
            <person name="Lipzen A."/>
            <person name="Clum A."/>
            <person name="Drula E."/>
            <person name="Henrissat B."/>
            <person name="Kohler A."/>
            <person name="Grigoriev I.V."/>
            <person name="Martin F.M."/>
            <person name="Hacquard S."/>
        </authorList>
    </citation>
    <scope>NUCLEOTIDE SEQUENCE [LARGE SCALE GENOMIC DNA]</scope>
    <source>
        <strain evidence="1 2">MPI-SDFR-AT-0079</strain>
    </source>
</reference>
<protein>
    <submittedName>
        <fullName evidence="1">Uncharacterized protein</fullName>
    </submittedName>
</protein>
<evidence type="ECO:0000313" key="1">
    <source>
        <dbReference type="EMBL" id="KAH6631765.1"/>
    </source>
</evidence>